<dbReference type="EMBL" id="BART01007858">
    <property type="protein sequence ID" value="GAG64720.1"/>
    <property type="molecule type" value="Genomic_DNA"/>
</dbReference>
<dbReference type="AlphaFoldDB" id="X0Z5S7"/>
<organism evidence="1">
    <name type="scientific">marine sediment metagenome</name>
    <dbReference type="NCBI Taxonomy" id="412755"/>
    <lineage>
        <taxon>unclassified sequences</taxon>
        <taxon>metagenomes</taxon>
        <taxon>ecological metagenomes</taxon>
    </lineage>
</organism>
<protein>
    <submittedName>
        <fullName evidence="1">Uncharacterized protein</fullName>
    </submittedName>
</protein>
<proteinExistence type="predicted"/>
<sequence>MTNLEKIENIKSTLSRLRGINPKGQLLEAQAETQIIIAETLINIYDRMCSEAGINVDVRES</sequence>
<comment type="caution">
    <text evidence="1">The sequence shown here is derived from an EMBL/GenBank/DDBJ whole genome shotgun (WGS) entry which is preliminary data.</text>
</comment>
<gene>
    <name evidence="1" type="ORF">S01H4_17795</name>
</gene>
<name>X0Z5S7_9ZZZZ</name>
<evidence type="ECO:0000313" key="1">
    <source>
        <dbReference type="EMBL" id="GAG64720.1"/>
    </source>
</evidence>
<accession>X0Z5S7</accession>
<reference evidence="1" key="1">
    <citation type="journal article" date="2014" name="Front. Microbiol.">
        <title>High frequency of phylogenetically diverse reductive dehalogenase-homologous genes in deep subseafloor sedimentary metagenomes.</title>
        <authorList>
            <person name="Kawai M."/>
            <person name="Futagami T."/>
            <person name="Toyoda A."/>
            <person name="Takaki Y."/>
            <person name="Nishi S."/>
            <person name="Hori S."/>
            <person name="Arai W."/>
            <person name="Tsubouchi T."/>
            <person name="Morono Y."/>
            <person name="Uchiyama I."/>
            <person name="Ito T."/>
            <person name="Fujiyama A."/>
            <person name="Inagaki F."/>
            <person name="Takami H."/>
        </authorList>
    </citation>
    <scope>NUCLEOTIDE SEQUENCE</scope>
    <source>
        <strain evidence="1">Expedition CK06-06</strain>
    </source>
</reference>